<evidence type="ECO:0000313" key="1">
    <source>
        <dbReference type="EMBL" id="OLQ10951.1"/>
    </source>
</evidence>
<keyword evidence="2" id="KW-1185">Reference proteome</keyword>
<organism evidence="1 2">
    <name type="scientific">Symbiodinium microadriaticum</name>
    <name type="common">Dinoflagellate</name>
    <name type="synonym">Zooxanthella microadriatica</name>
    <dbReference type="NCBI Taxonomy" id="2951"/>
    <lineage>
        <taxon>Eukaryota</taxon>
        <taxon>Sar</taxon>
        <taxon>Alveolata</taxon>
        <taxon>Dinophyceae</taxon>
        <taxon>Suessiales</taxon>
        <taxon>Symbiodiniaceae</taxon>
        <taxon>Symbiodinium</taxon>
    </lineage>
</organism>
<evidence type="ECO:0000313" key="2">
    <source>
        <dbReference type="Proteomes" id="UP000186817"/>
    </source>
</evidence>
<accession>A0A1Q9EU54</accession>
<name>A0A1Q9EU54_SYMMI</name>
<proteinExistence type="predicted"/>
<dbReference type="EMBL" id="LSRX01000068">
    <property type="protein sequence ID" value="OLQ10951.1"/>
    <property type="molecule type" value="Genomic_DNA"/>
</dbReference>
<dbReference type="Proteomes" id="UP000186817">
    <property type="component" value="Unassembled WGS sequence"/>
</dbReference>
<gene>
    <name evidence="1" type="ORF">AK812_SmicGene5260</name>
</gene>
<reference evidence="1 2" key="1">
    <citation type="submission" date="2016-02" db="EMBL/GenBank/DDBJ databases">
        <title>Genome analysis of coral dinoflagellate symbionts highlights evolutionary adaptations to a symbiotic lifestyle.</title>
        <authorList>
            <person name="Aranda M."/>
            <person name="Li Y."/>
            <person name="Liew Y.J."/>
            <person name="Baumgarten S."/>
            <person name="Simakov O."/>
            <person name="Wilson M."/>
            <person name="Piel J."/>
            <person name="Ashoor H."/>
            <person name="Bougouffa S."/>
            <person name="Bajic V.B."/>
            <person name="Ryu T."/>
            <person name="Ravasi T."/>
            <person name="Bayer T."/>
            <person name="Micklem G."/>
            <person name="Kim H."/>
            <person name="Bhak J."/>
            <person name="Lajeunesse T.C."/>
            <person name="Voolstra C.R."/>
        </authorList>
    </citation>
    <scope>NUCLEOTIDE SEQUENCE [LARGE SCALE GENOMIC DNA]</scope>
    <source>
        <strain evidence="1 2">CCMP2467</strain>
    </source>
</reference>
<protein>
    <submittedName>
        <fullName evidence="1">Uncharacterized protein</fullName>
    </submittedName>
</protein>
<dbReference type="AlphaFoldDB" id="A0A1Q9EU54"/>
<comment type="caution">
    <text evidence="1">The sequence shown here is derived from an EMBL/GenBank/DDBJ whole genome shotgun (WGS) entry which is preliminary data.</text>
</comment>
<sequence length="110" mass="11847">MGMATESPKDEIQRQRPEDLQINVGEDLFSLKGVIGLYAASSRYGFISSSMWEGDCYFKGKDLPPQLAATDVRGMKVVTELSLGQMSLYATDAYAAHGAAAGTRVALPLL</sequence>